<dbReference type="AlphaFoldDB" id="A0A660S9T0"/>
<evidence type="ECO:0000313" key="2">
    <source>
        <dbReference type="Proteomes" id="UP000282321"/>
    </source>
</evidence>
<accession>A0A660S9T0</accession>
<comment type="caution">
    <text evidence="1">The sequence shown here is derived from an EMBL/GenBank/DDBJ whole genome shotgun (WGS) entry which is preliminary data.</text>
</comment>
<name>A0A660S9T0_UNCT6</name>
<dbReference type="Pfam" id="PF04463">
    <property type="entry name" value="2-thiour_desulf"/>
    <property type="match status" value="1"/>
</dbReference>
<organism evidence="1 2">
    <name type="scientific">candidate division TA06 bacterium</name>
    <dbReference type="NCBI Taxonomy" id="2250710"/>
    <lineage>
        <taxon>Bacteria</taxon>
        <taxon>Bacteria division TA06</taxon>
    </lineage>
</organism>
<proteinExistence type="predicted"/>
<dbReference type="Proteomes" id="UP000282321">
    <property type="component" value="Unassembled WGS sequence"/>
</dbReference>
<sequence length="148" mass="16528">MQERESNSKKRIMVSACLLGIKCRYDGKSKRNKDVIEYCKDALIIPFCPEQLGGLSTPRIKATITERDSVINFAGEDVTENFHRGAMETLLIVSITKPDEIILKEGSPSCGLTETNVNWERKKGSGITTTLLKRNTNIPLKSEILLQS</sequence>
<dbReference type="PANTHER" id="PTHR30087">
    <property type="entry name" value="INNER MEMBRANE PROTEIN"/>
    <property type="match status" value="1"/>
</dbReference>
<reference evidence="1 2" key="1">
    <citation type="submission" date="2018-06" db="EMBL/GenBank/DDBJ databases">
        <title>Extensive metabolic versatility and redundancy in microbially diverse, dynamic hydrothermal sediments.</title>
        <authorList>
            <person name="Dombrowski N."/>
            <person name="Teske A."/>
            <person name="Baker B.J."/>
        </authorList>
    </citation>
    <scope>NUCLEOTIDE SEQUENCE [LARGE SCALE GENOMIC DNA]</scope>
    <source>
        <strain evidence="1">B35_G9</strain>
    </source>
</reference>
<gene>
    <name evidence="1" type="ORF">DRP44_02435</name>
</gene>
<evidence type="ECO:0000313" key="1">
    <source>
        <dbReference type="EMBL" id="RKX67402.1"/>
    </source>
</evidence>
<dbReference type="InterPro" id="IPR007553">
    <property type="entry name" value="2-thiour_desulf"/>
</dbReference>
<dbReference type="EMBL" id="QNBC01000020">
    <property type="protein sequence ID" value="RKX67402.1"/>
    <property type="molecule type" value="Genomic_DNA"/>
</dbReference>
<dbReference type="PANTHER" id="PTHR30087:SF1">
    <property type="entry name" value="HYPOTHETICAL CYTOSOLIC PROTEIN"/>
    <property type="match status" value="1"/>
</dbReference>
<protein>
    <submittedName>
        <fullName evidence="1">DUF523 domain-containing protein</fullName>
    </submittedName>
</protein>